<evidence type="ECO:0000256" key="5">
    <source>
        <dbReference type="SAM" id="MobiDB-lite"/>
    </source>
</evidence>
<dbReference type="NCBIfam" id="TIGR00815">
    <property type="entry name" value="sulP"/>
    <property type="match status" value="1"/>
</dbReference>
<dbReference type="GeneID" id="115541920"/>
<dbReference type="Gene3D" id="3.30.750.24">
    <property type="entry name" value="STAS domain"/>
    <property type="match status" value="1"/>
</dbReference>
<dbReference type="PANTHER" id="PTHR11814">
    <property type="entry name" value="SULFATE TRANSPORTER"/>
    <property type="match status" value="1"/>
</dbReference>
<evidence type="ECO:0000256" key="6">
    <source>
        <dbReference type="SAM" id="Phobius"/>
    </source>
</evidence>
<evidence type="ECO:0000313" key="9">
    <source>
        <dbReference type="Proteomes" id="UP000694546"/>
    </source>
</evidence>
<accession>A0A8C5AP80</accession>
<reference evidence="8" key="2">
    <citation type="submission" date="2025-09" db="UniProtKB">
        <authorList>
            <consortium name="Ensembl"/>
        </authorList>
    </citation>
    <scope>IDENTIFICATION</scope>
</reference>
<comment type="subcellular location">
    <subcellularLocation>
        <location evidence="1">Membrane</location>
        <topology evidence="1">Multi-pass membrane protein</topology>
    </subcellularLocation>
</comment>
<evidence type="ECO:0000256" key="1">
    <source>
        <dbReference type="ARBA" id="ARBA00004141"/>
    </source>
</evidence>
<keyword evidence="2 6" id="KW-0812">Transmembrane</keyword>
<dbReference type="InterPro" id="IPR011547">
    <property type="entry name" value="SLC26A/SulP_dom"/>
</dbReference>
<feature type="transmembrane region" description="Helical" evidence="6">
    <location>
        <begin position="445"/>
        <end position="462"/>
    </location>
</feature>
<feature type="transmembrane region" description="Helical" evidence="6">
    <location>
        <begin position="482"/>
        <end position="507"/>
    </location>
</feature>
<protein>
    <submittedName>
        <fullName evidence="8">Solute carrier family 26 member 5</fullName>
    </submittedName>
</protein>
<evidence type="ECO:0000259" key="7">
    <source>
        <dbReference type="PROSITE" id="PS50801"/>
    </source>
</evidence>
<evidence type="ECO:0000256" key="4">
    <source>
        <dbReference type="ARBA" id="ARBA00023136"/>
    </source>
</evidence>
<feature type="transmembrane region" description="Helical" evidence="6">
    <location>
        <begin position="381"/>
        <end position="398"/>
    </location>
</feature>
<dbReference type="Pfam" id="PF00916">
    <property type="entry name" value="Sulfate_transp"/>
    <property type="match status" value="1"/>
</dbReference>
<dbReference type="PROSITE" id="PS01130">
    <property type="entry name" value="SLC26A"/>
    <property type="match status" value="1"/>
</dbReference>
<keyword evidence="4 6" id="KW-0472">Membrane</keyword>
<dbReference type="InterPro" id="IPR018045">
    <property type="entry name" value="S04_transporter_CS"/>
</dbReference>
<dbReference type="SUPFAM" id="SSF52091">
    <property type="entry name" value="SpoIIaa-like"/>
    <property type="match status" value="1"/>
</dbReference>
<dbReference type="Ensembl" id="ENSGMOT00000053969.1">
    <property type="protein sequence ID" value="ENSGMOP00000034560.1"/>
    <property type="gene ID" value="ENSGMOG00000003319.2"/>
</dbReference>
<feature type="transmembrane region" description="Helical" evidence="6">
    <location>
        <begin position="292"/>
        <end position="313"/>
    </location>
</feature>
<dbReference type="OrthoDB" id="288203at2759"/>
<feature type="transmembrane region" description="Helical" evidence="6">
    <location>
        <begin position="101"/>
        <end position="128"/>
    </location>
</feature>
<name>A0A8C5AP80_GADMO</name>
<dbReference type="GO" id="GO:0016020">
    <property type="term" value="C:membrane"/>
    <property type="evidence" value="ECO:0007669"/>
    <property type="project" value="UniProtKB-SubCell"/>
</dbReference>
<dbReference type="RefSeq" id="XP_030209720.1">
    <property type="nucleotide sequence ID" value="XM_030353860.1"/>
</dbReference>
<dbReference type="GeneTree" id="ENSGT01150000286960"/>
<keyword evidence="3 6" id="KW-1133">Transmembrane helix</keyword>
<gene>
    <name evidence="8" type="primary">SLC26A5</name>
</gene>
<dbReference type="InterPro" id="IPR002645">
    <property type="entry name" value="STAS_dom"/>
</dbReference>
<dbReference type="CDD" id="cd07042">
    <property type="entry name" value="STAS_SulP_like_sulfate_transporter"/>
    <property type="match status" value="1"/>
</dbReference>
<feature type="transmembrane region" description="Helical" evidence="6">
    <location>
        <begin position="349"/>
        <end position="369"/>
    </location>
</feature>
<organism evidence="8 9">
    <name type="scientific">Gadus morhua</name>
    <name type="common">Atlantic cod</name>
    <dbReference type="NCBI Taxonomy" id="8049"/>
    <lineage>
        <taxon>Eukaryota</taxon>
        <taxon>Metazoa</taxon>
        <taxon>Chordata</taxon>
        <taxon>Craniata</taxon>
        <taxon>Vertebrata</taxon>
        <taxon>Euteleostomi</taxon>
        <taxon>Actinopterygii</taxon>
        <taxon>Neopterygii</taxon>
        <taxon>Teleostei</taxon>
        <taxon>Neoteleostei</taxon>
        <taxon>Acanthomorphata</taxon>
        <taxon>Zeiogadaria</taxon>
        <taxon>Gadariae</taxon>
        <taxon>Gadiformes</taxon>
        <taxon>Gadoidei</taxon>
        <taxon>Gadidae</taxon>
        <taxon>Gadus</taxon>
    </lineage>
</organism>
<dbReference type="Proteomes" id="UP000694546">
    <property type="component" value="Chromosome 4"/>
</dbReference>
<dbReference type="Pfam" id="PF01740">
    <property type="entry name" value="STAS"/>
    <property type="match status" value="1"/>
</dbReference>
<evidence type="ECO:0000256" key="2">
    <source>
        <dbReference type="ARBA" id="ARBA00022692"/>
    </source>
</evidence>
<feature type="transmembrane region" description="Helical" evidence="6">
    <location>
        <begin position="184"/>
        <end position="211"/>
    </location>
</feature>
<feature type="transmembrane region" description="Helical" evidence="6">
    <location>
        <begin position="260"/>
        <end position="280"/>
    </location>
</feature>
<feature type="region of interest" description="Disordered" evidence="5">
    <location>
        <begin position="566"/>
        <end position="605"/>
    </location>
</feature>
<keyword evidence="9" id="KW-1185">Reference proteome</keyword>
<dbReference type="RefSeq" id="XP_030209716.1">
    <property type="nucleotide sequence ID" value="XM_030353856.1"/>
</dbReference>
<dbReference type="InterPro" id="IPR001902">
    <property type="entry name" value="SLC26A/SulP_fam"/>
</dbReference>
<feature type="compositionally biased region" description="Basic and acidic residues" evidence="5">
    <location>
        <begin position="576"/>
        <end position="594"/>
    </location>
</feature>
<proteinExistence type="predicted"/>
<dbReference type="AlphaFoldDB" id="A0A8C5AP80"/>
<dbReference type="InterPro" id="IPR036513">
    <property type="entry name" value="STAS_dom_sf"/>
</dbReference>
<evidence type="ECO:0000256" key="3">
    <source>
        <dbReference type="ARBA" id="ARBA00022989"/>
    </source>
</evidence>
<feature type="transmembrane region" description="Helical" evidence="6">
    <location>
        <begin position="418"/>
        <end position="438"/>
    </location>
</feature>
<evidence type="ECO:0000313" key="8">
    <source>
        <dbReference type="Ensembl" id="ENSGMOP00000034560.1"/>
    </source>
</evidence>
<sequence>MDEEGGVSTDDEAPPTYCVTRPAFNEHRLRDELLHRRQRVETSIKHRLAQRLRCTSQRARGVAVRLLPILSWLPSYPIRSFLFYDVMSGLSTGVVQLPQGLAYAMLAAVPAVYGLYSSFYPVLLYTFFGTSRHISVGTFAVMSLMIGGVVVREAPDSMFPIPAANGSNVSTVDLGARDAQRVQVAVALTTLVGLIQLLLGALRLGFVAIYLTEPLVRGFTTAAAIQVCVSQLKYLFGVRTPRYSGVLATVYTLVAVVQDLGSTNVATVTMGVACIMFLYGMKQLNERCKARLPLPLPGEIIVVIVATATSYGMGLAERYQVDVVGVIPKGLLPPALPQFHLFPRIATDAFAVAIVGFSMAISMAKTFALKHGYRVDGNQELLALGLCNFVSSFFQTFAISCSMSRSLVQESTGGKTQIAGLLASLLVLLVIVAIGFLFEALPQTVLAAVIMVNLLGMFKQILDIPMLWRRSRLELGIWLVSFVASLLLGLDYGLLMAVAFAILTVIYRTQSPSSGVLGQVPGTGLYYDVDLYEGLEEYSGIKIFQSNSSVYFANCDLYVTSLRDKSQGEPTTKQSFQDRDRDQDQKTEAEKDLSDPSGPPSATAPGVTGELLSWCKEGGVSSRLAGGRNVHTLILDWSPVNFVDTVGAKAITSMIKEFAAKDVRVFIAGCNRPLLSQLETLQFFSGVVTPDILFPTVHDAVLYSQHQEECASQSQPIAITNGSS</sequence>
<reference evidence="8" key="1">
    <citation type="submission" date="2025-08" db="UniProtKB">
        <authorList>
            <consortium name="Ensembl"/>
        </authorList>
    </citation>
    <scope>IDENTIFICATION</scope>
</reference>
<dbReference type="PROSITE" id="PS50801">
    <property type="entry name" value="STAS"/>
    <property type="match status" value="1"/>
</dbReference>
<feature type="domain" description="STAS" evidence="7">
    <location>
        <begin position="531"/>
        <end position="704"/>
    </location>
</feature>
<dbReference type="GO" id="GO:0008271">
    <property type="term" value="F:secondary active sulfate transmembrane transporter activity"/>
    <property type="evidence" value="ECO:0007669"/>
    <property type="project" value="InterPro"/>
</dbReference>